<name>A0A1G4Q3F9_9HYPH</name>
<organism evidence="1 2">
    <name type="scientific">Rhizobium mongolense subsp. loessense</name>
    <dbReference type="NCBI Taxonomy" id="158890"/>
    <lineage>
        <taxon>Bacteria</taxon>
        <taxon>Pseudomonadati</taxon>
        <taxon>Pseudomonadota</taxon>
        <taxon>Alphaproteobacteria</taxon>
        <taxon>Hyphomicrobiales</taxon>
        <taxon>Rhizobiaceae</taxon>
        <taxon>Rhizobium/Agrobacterium group</taxon>
        <taxon>Rhizobium</taxon>
    </lineage>
</organism>
<gene>
    <name evidence="1" type="ORF">SAMN02927900_01275</name>
</gene>
<protein>
    <submittedName>
        <fullName evidence="1">Uncharacterized protein</fullName>
    </submittedName>
</protein>
<dbReference type="Proteomes" id="UP000199542">
    <property type="component" value="Unassembled WGS sequence"/>
</dbReference>
<evidence type="ECO:0000313" key="1">
    <source>
        <dbReference type="EMBL" id="SCW38878.1"/>
    </source>
</evidence>
<dbReference type="EMBL" id="FMTM01000001">
    <property type="protein sequence ID" value="SCW38878.1"/>
    <property type="molecule type" value="Genomic_DNA"/>
</dbReference>
<dbReference type="PROSITE" id="PS51318">
    <property type="entry name" value="TAT"/>
    <property type="match status" value="1"/>
</dbReference>
<accession>A0A1G4Q3F9</accession>
<sequence length="165" mass="18693">MPNTPIQATAEGMPAPSRRRFLQMLPAAIAAVPSPAPAAPIEPMEAARYHADQLAAAMNAINSERMFRVAFDTESTFVLICGDRKDGSDRVTPAAYDGPNFYEIELTNGTRPIWWLERVEYRTTPGHYYVAESRWKGRLESKPQRLKEKHFRIVRKVEDYGGRVI</sequence>
<proteinExistence type="predicted"/>
<dbReference type="AlphaFoldDB" id="A0A1G4Q3F9"/>
<dbReference type="InterPro" id="IPR006311">
    <property type="entry name" value="TAT_signal"/>
</dbReference>
<dbReference type="RefSeq" id="WP_092583985.1">
    <property type="nucleotide sequence ID" value="NZ_FMTM01000001.1"/>
</dbReference>
<evidence type="ECO:0000313" key="2">
    <source>
        <dbReference type="Proteomes" id="UP000199542"/>
    </source>
</evidence>
<reference evidence="1 2" key="1">
    <citation type="submission" date="2016-10" db="EMBL/GenBank/DDBJ databases">
        <authorList>
            <person name="de Groot N.N."/>
        </authorList>
    </citation>
    <scope>NUCLEOTIDE SEQUENCE [LARGE SCALE GENOMIC DNA]</scope>
    <source>
        <strain evidence="1 2">CGMCC 1.3401</strain>
    </source>
</reference>